<dbReference type="PANTHER" id="PTHR15462">
    <property type="entry name" value="SERINE PROTEASE"/>
    <property type="match status" value="1"/>
</dbReference>
<dbReference type="InterPro" id="IPR050966">
    <property type="entry name" value="Glutamyl_endopeptidase"/>
</dbReference>
<name>A0A843YMD0_9RHOB</name>
<keyword evidence="3" id="KW-0645">Protease</keyword>
<feature type="domain" description="Peptidase S1" evidence="2">
    <location>
        <begin position="38"/>
        <end position="243"/>
    </location>
</feature>
<dbReference type="InterPro" id="IPR001314">
    <property type="entry name" value="Peptidase_S1A"/>
</dbReference>
<dbReference type="GO" id="GO:0004252">
    <property type="term" value="F:serine-type endopeptidase activity"/>
    <property type="evidence" value="ECO:0007669"/>
    <property type="project" value="InterPro"/>
</dbReference>
<dbReference type="InterPro" id="IPR018114">
    <property type="entry name" value="TRYPSIN_HIS"/>
</dbReference>
<evidence type="ECO:0000313" key="4">
    <source>
        <dbReference type="Proteomes" id="UP000444174"/>
    </source>
</evidence>
<dbReference type="InterPro" id="IPR043504">
    <property type="entry name" value="Peptidase_S1_PA_chymotrypsin"/>
</dbReference>
<dbReference type="PRINTS" id="PR00722">
    <property type="entry name" value="CHYMOTRYPSIN"/>
</dbReference>
<dbReference type="GO" id="GO:0006508">
    <property type="term" value="P:proteolysis"/>
    <property type="evidence" value="ECO:0007669"/>
    <property type="project" value="UniProtKB-KW"/>
</dbReference>
<keyword evidence="3" id="KW-0378">Hydrolase</keyword>
<dbReference type="SMART" id="SM00020">
    <property type="entry name" value="Tryp_SPc"/>
    <property type="match status" value="1"/>
</dbReference>
<organism evidence="3 4">
    <name type="scientific">Tritonibacter litoralis</name>
    <dbReference type="NCBI Taxonomy" id="2662264"/>
    <lineage>
        <taxon>Bacteria</taxon>
        <taxon>Pseudomonadati</taxon>
        <taxon>Pseudomonadota</taxon>
        <taxon>Alphaproteobacteria</taxon>
        <taxon>Rhodobacterales</taxon>
        <taxon>Paracoccaceae</taxon>
        <taxon>Tritonibacter</taxon>
    </lineage>
</organism>
<dbReference type="PANTHER" id="PTHR15462:SF8">
    <property type="entry name" value="SERINE PROTEASE"/>
    <property type="match status" value="1"/>
</dbReference>
<evidence type="ECO:0000259" key="2">
    <source>
        <dbReference type="PROSITE" id="PS50240"/>
    </source>
</evidence>
<keyword evidence="1" id="KW-0732">Signal</keyword>
<dbReference type="Pfam" id="PF00089">
    <property type="entry name" value="Trypsin"/>
    <property type="match status" value="1"/>
</dbReference>
<dbReference type="Gene3D" id="2.40.10.10">
    <property type="entry name" value="Trypsin-like serine proteases"/>
    <property type="match status" value="2"/>
</dbReference>
<dbReference type="Proteomes" id="UP000444174">
    <property type="component" value="Unassembled WGS sequence"/>
</dbReference>
<proteinExistence type="predicted"/>
<evidence type="ECO:0000256" key="1">
    <source>
        <dbReference type="ARBA" id="ARBA00022729"/>
    </source>
</evidence>
<dbReference type="SUPFAM" id="SSF50494">
    <property type="entry name" value="Trypsin-like serine proteases"/>
    <property type="match status" value="1"/>
</dbReference>
<reference evidence="3 4" key="1">
    <citation type="submission" date="2019-10" db="EMBL/GenBank/DDBJ databases">
        <title>Epibacterium sp. nov., isolated from seawater.</title>
        <authorList>
            <person name="Zhang X."/>
            <person name="Li N."/>
        </authorList>
    </citation>
    <scope>NUCLEOTIDE SEQUENCE [LARGE SCALE GENOMIC DNA]</scope>
    <source>
        <strain evidence="3 4">SM1979</strain>
    </source>
</reference>
<dbReference type="PROSITE" id="PS00134">
    <property type="entry name" value="TRYPSIN_HIS"/>
    <property type="match status" value="1"/>
</dbReference>
<dbReference type="EMBL" id="WIBF01000014">
    <property type="protein sequence ID" value="MQQ10392.1"/>
    <property type="molecule type" value="Genomic_DNA"/>
</dbReference>
<dbReference type="InterPro" id="IPR001254">
    <property type="entry name" value="Trypsin_dom"/>
</dbReference>
<comment type="caution">
    <text evidence="3">The sequence shown here is derived from an EMBL/GenBank/DDBJ whole genome shotgun (WGS) entry which is preliminary data.</text>
</comment>
<sequence length="270" mass="29275">MWRVVIWAVLGLFCLVQSSMAETSGLRRLTQRGDLLGWEAVGRLDLSGLGYCTATLIETDLVLTAAHCVYGKDGKLLPADKITFRAGLSDGVALAERQALQVEAHPKYLANGKRSWDRVRHDVALIRLRDPISTTIADPFILHSGKDFGDDISITSYGRGRSGAPSRQKHCAIVDRYRDLYDFDCSTAPGSSGSPVFSKVGGRGRIVSIISGHRISNGRRIPYGMALPERVAELKAQMRRNRVTAPVGPATAVRQTGGARSSAKFVRPGG</sequence>
<dbReference type="AlphaFoldDB" id="A0A843YMD0"/>
<evidence type="ECO:0000313" key="3">
    <source>
        <dbReference type="EMBL" id="MQQ10392.1"/>
    </source>
</evidence>
<protein>
    <submittedName>
        <fullName evidence="3">Trypsin-like serine protease</fullName>
    </submittedName>
</protein>
<gene>
    <name evidence="3" type="ORF">GFB49_18140</name>
</gene>
<dbReference type="PROSITE" id="PS50240">
    <property type="entry name" value="TRYPSIN_DOM"/>
    <property type="match status" value="1"/>
</dbReference>
<accession>A0A843YMD0</accession>
<keyword evidence="4" id="KW-1185">Reference proteome</keyword>
<dbReference type="InterPro" id="IPR009003">
    <property type="entry name" value="Peptidase_S1_PA"/>
</dbReference>